<dbReference type="PANTHER" id="PTHR43248">
    <property type="entry name" value="2-SUCCINYL-6-HYDROXY-2,4-CYCLOHEXADIENE-1-CARBOXYLATE SYNTHASE"/>
    <property type="match status" value="1"/>
</dbReference>
<name>A0ABY7BBI6_9PSEU</name>
<evidence type="ECO:0000256" key="1">
    <source>
        <dbReference type="ARBA" id="ARBA00010088"/>
    </source>
</evidence>
<dbReference type="Pfam" id="PF08386">
    <property type="entry name" value="Abhydrolase_4"/>
    <property type="match status" value="1"/>
</dbReference>
<evidence type="ECO:0000256" key="3">
    <source>
        <dbReference type="ARBA" id="ARBA00022801"/>
    </source>
</evidence>
<keyword evidence="3 7" id="KW-0378">Hydrolase</keyword>
<comment type="similarity">
    <text evidence="1">Belongs to the peptidase S33 family.</text>
</comment>
<dbReference type="RefSeq" id="WP_268758115.1">
    <property type="nucleotide sequence ID" value="NZ_CP113836.1"/>
</dbReference>
<dbReference type="EMBL" id="CP113836">
    <property type="protein sequence ID" value="WAL68018.1"/>
    <property type="molecule type" value="Genomic_DNA"/>
</dbReference>
<proteinExistence type="inferred from homology"/>
<accession>A0ABY7BBI6</accession>
<dbReference type="PANTHER" id="PTHR43248:SF29">
    <property type="entry name" value="TRIPEPTIDYL AMINOPEPTIDASE"/>
    <property type="match status" value="1"/>
</dbReference>
<feature type="domain" description="Peptidase S33 tripeptidyl aminopeptidase-like C-terminal" evidence="6">
    <location>
        <begin position="386"/>
        <end position="488"/>
    </location>
</feature>
<reference evidence="7" key="1">
    <citation type="submission" date="2022-11" db="EMBL/GenBank/DDBJ databases">
        <authorList>
            <person name="Mo P."/>
        </authorList>
    </citation>
    <scope>NUCLEOTIDE SEQUENCE</scope>
    <source>
        <strain evidence="7">HUAS 11-8</strain>
    </source>
</reference>
<dbReference type="InterPro" id="IPR013595">
    <property type="entry name" value="Pept_S33_TAP-like_C"/>
</dbReference>
<evidence type="ECO:0000256" key="2">
    <source>
        <dbReference type="ARBA" id="ARBA00022729"/>
    </source>
</evidence>
<dbReference type="GO" id="GO:0016787">
    <property type="term" value="F:hydrolase activity"/>
    <property type="evidence" value="ECO:0007669"/>
    <property type="project" value="UniProtKB-KW"/>
</dbReference>
<evidence type="ECO:0000259" key="5">
    <source>
        <dbReference type="Pfam" id="PF00561"/>
    </source>
</evidence>
<dbReference type="Gene3D" id="3.40.50.1820">
    <property type="entry name" value="alpha/beta hydrolase"/>
    <property type="match status" value="1"/>
</dbReference>
<dbReference type="Proteomes" id="UP001163203">
    <property type="component" value="Chromosome"/>
</dbReference>
<organism evidence="7 8">
    <name type="scientific">Amycolatopsis cynarae</name>
    <dbReference type="NCBI Taxonomy" id="2995223"/>
    <lineage>
        <taxon>Bacteria</taxon>
        <taxon>Bacillati</taxon>
        <taxon>Actinomycetota</taxon>
        <taxon>Actinomycetes</taxon>
        <taxon>Pseudonocardiales</taxon>
        <taxon>Pseudonocardiaceae</taxon>
        <taxon>Amycolatopsis</taxon>
    </lineage>
</organism>
<protein>
    <submittedName>
        <fullName evidence="7">Alpha/beta hydrolase</fullName>
    </submittedName>
</protein>
<dbReference type="InterPro" id="IPR000073">
    <property type="entry name" value="AB_hydrolase_1"/>
</dbReference>
<evidence type="ECO:0000259" key="6">
    <source>
        <dbReference type="Pfam" id="PF08386"/>
    </source>
</evidence>
<dbReference type="Pfam" id="PF00561">
    <property type="entry name" value="Abhydrolase_1"/>
    <property type="match status" value="1"/>
</dbReference>
<keyword evidence="8" id="KW-1185">Reference proteome</keyword>
<feature type="chain" id="PRO_5046998220" evidence="4">
    <location>
        <begin position="27"/>
        <end position="531"/>
    </location>
</feature>
<feature type="signal peptide" evidence="4">
    <location>
        <begin position="1"/>
        <end position="26"/>
    </location>
</feature>
<dbReference type="InterPro" id="IPR051601">
    <property type="entry name" value="Serine_prot/Carboxylest_S33"/>
</dbReference>
<sequence>MNKLCSAVAVAGVLTAGLVAAPSASASPGGAEFTPVPIAWGDCSSSRLQKAGAQCGYLEVPLDYDNPSGAKISLAVSRVQHTTPQSQGVMLVNPGGPGGSGLGLSVLGRYVPGHAGDSYDWIGFDPRGVGASKPSLSCDPGYFGYNRPNYVPSTPQLEQTWLARSKGYAGACAKNGALLSHMKTTDVARDMDSLRKALGQRQINYYGFSYGTYLGQVYATLFPERVRRMVLDSNVDPRKVWYQANLDQDVAFDRNIKIYFDWIAKYDDVYHLGGTGAAVEQLWYSEQRKLNHEPAGGVIGPDEWSDIFLQAGYYRFGWEDLAKAFSGWVHNGDWQTLKALYDDTNSPGDDNGFAVYAAVQCTDVQWPVSWNKWRADNWRTYFRAPFETWGNAWYNAPCLNWPAAAGKPVEINGAKVSSALLIDEELDAATPFEGSLEVRKRFPNSSLIAEPGGTTHADSLSGDACVDDQVAAYLATGKLPARKLGNGPDTTCAPLPDPVPAGAGQAAAAAKAASAQPFELRHALVSAVTRY</sequence>
<dbReference type="InterPro" id="IPR029058">
    <property type="entry name" value="AB_hydrolase_fold"/>
</dbReference>
<evidence type="ECO:0000313" key="7">
    <source>
        <dbReference type="EMBL" id="WAL68018.1"/>
    </source>
</evidence>
<feature type="domain" description="AB hydrolase-1" evidence="5">
    <location>
        <begin position="89"/>
        <end position="252"/>
    </location>
</feature>
<dbReference type="SUPFAM" id="SSF53474">
    <property type="entry name" value="alpha/beta-Hydrolases"/>
    <property type="match status" value="1"/>
</dbReference>
<keyword evidence="2 4" id="KW-0732">Signal</keyword>
<gene>
    <name evidence="7" type="ORF">ORV05_09680</name>
</gene>
<evidence type="ECO:0000256" key="4">
    <source>
        <dbReference type="SAM" id="SignalP"/>
    </source>
</evidence>
<evidence type="ECO:0000313" key="8">
    <source>
        <dbReference type="Proteomes" id="UP001163203"/>
    </source>
</evidence>